<comment type="caution">
    <text evidence="5">The sequence shown here is derived from an EMBL/GenBank/DDBJ whole genome shotgun (WGS) entry which is preliminary data.</text>
</comment>
<evidence type="ECO:0000259" key="4">
    <source>
        <dbReference type="PROSITE" id="PS50405"/>
    </source>
</evidence>
<dbReference type="Gene3D" id="1.20.1050.10">
    <property type="match status" value="1"/>
</dbReference>
<dbReference type="Pfam" id="PF00043">
    <property type="entry name" value="GST_C"/>
    <property type="match status" value="1"/>
</dbReference>
<dbReference type="InterPro" id="IPR036249">
    <property type="entry name" value="Thioredoxin-like_sf"/>
</dbReference>
<keyword evidence="6" id="KW-1185">Reference proteome</keyword>
<protein>
    <recommendedName>
        <fullName evidence="1">glutathione transferase</fullName>
        <ecNumber evidence="1">2.5.1.18</ecNumber>
    </recommendedName>
</protein>
<sequence length="223" mass="24397">MTDFVLHGIPGSPYVRTVALTLEEKDLNWRLAAVPMGGHRTPEYRAIHPFHKIPTLDHGDFRLYETIAILRYLDSMADAPALVPGDARSVARMDQVISITACYVAPRISGALSFPRRVGPMIGMAVDEEALAAAIEPAAETLEEVARLLGDQPFLAGDAITLADLMLAPHISFLPEFEEGRQLLAPHANIDAWITRMETRPGMVATTWERMNAMAAARETVAA</sequence>
<dbReference type="Pfam" id="PF13417">
    <property type="entry name" value="GST_N_3"/>
    <property type="match status" value="1"/>
</dbReference>
<evidence type="ECO:0000256" key="2">
    <source>
        <dbReference type="ARBA" id="ARBA00022679"/>
    </source>
</evidence>
<dbReference type="SUPFAM" id="SSF47616">
    <property type="entry name" value="GST C-terminal domain-like"/>
    <property type="match status" value="1"/>
</dbReference>
<organism evidence="5 6">
    <name type="scientific">Sphingomonas oligophenolica</name>
    <dbReference type="NCBI Taxonomy" id="301154"/>
    <lineage>
        <taxon>Bacteria</taxon>
        <taxon>Pseudomonadati</taxon>
        <taxon>Pseudomonadota</taxon>
        <taxon>Alphaproteobacteria</taxon>
        <taxon>Sphingomonadales</taxon>
        <taxon>Sphingomonadaceae</taxon>
        <taxon>Sphingomonas</taxon>
    </lineage>
</organism>
<dbReference type="PANTHER" id="PTHR43900">
    <property type="entry name" value="GLUTATHIONE S-TRANSFERASE RHO"/>
    <property type="match status" value="1"/>
</dbReference>
<evidence type="ECO:0000259" key="3">
    <source>
        <dbReference type="PROSITE" id="PS50404"/>
    </source>
</evidence>
<dbReference type="RefSeq" id="WP_343889862.1">
    <property type="nucleotide sequence ID" value="NZ_BAAAEH010000024.1"/>
</dbReference>
<proteinExistence type="predicted"/>
<gene>
    <name evidence="5" type="ORF">ABC974_20195</name>
</gene>
<dbReference type="EC" id="2.5.1.18" evidence="1"/>
<accession>A0ABU9Y825</accession>
<dbReference type="PANTHER" id="PTHR43900:SF3">
    <property type="entry name" value="GLUTATHIONE S-TRANSFERASE RHO"/>
    <property type="match status" value="1"/>
</dbReference>
<feature type="domain" description="GST N-terminal" evidence="3">
    <location>
        <begin position="2"/>
        <end position="81"/>
    </location>
</feature>
<name>A0ABU9Y825_9SPHN</name>
<reference evidence="5 6" key="1">
    <citation type="submission" date="2024-05" db="EMBL/GenBank/DDBJ databases">
        <authorList>
            <person name="Liu Q."/>
            <person name="Xin Y.-H."/>
        </authorList>
    </citation>
    <scope>NUCLEOTIDE SEQUENCE [LARGE SCALE GENOMIC DNA]</scope>
    <source>
        <strain evidence="5 6">CGMCC 1.10181</strain>
    </source>
</reference>
<evidence type="ECO:0000256" key="1">
    <source>
        <dbReference type="ARBA" id="ARBA00012452"/>
    </source>
</evidence>
<dbReference type="InterPro" id="IPR036282">
    <property type="entry name" value="Glutathione-S-Trfase_C_sf"/>
</dbReference>
<dbReference type="CDD" id="cd00299">
    <property type="entry name" value="GST_C_family"/>
    <property type="match status" value="1"/>
</dbReference>
<evidence type="ECO:0000313" key="6">
    <source>
        <dbReference type="Proteomes" id="UP001419910"/>
    </source>
</evidence>
<dbReference type="InterPro" id="IPR040079">
    <property type="entry name" value="Glutathione_S-Trfase"/>
</dbReference>
<dbReference type="SFLD" id="SFLDS00019">
    <property type="entry name" value="Glutathione_Transferase_(cytos"/>
    <property type="match status" value="1"/>
</dbReference>
<dbReference type="SUPFAM" id="SSF52833">
    <property type="entry name" value="Thioredoxin-like"/>
    <property type="match status" value="1"/>
</dbReference>
<dbReference type="Gene3D" id="3.40.30.10">
    <property type="entry name" value="Glutaredoxin"/>
    <property type="match status" value="1"/>
</dbReference>
<keyword evidence="2" id="KW-0808">Transferase</keyword>
<dbReference type="InterPro" id="IPR004046">
    <property type="entry name" value="GST_C"/>
</dbReference>
<dbReference type="Proteomes" id="UP001419910">
    <property type="component" value="Unassembled WGS sequence"/>
</dbReference>
<dbReference type="PROSITE" id="PS50405">
    <property type="entry name" value="GST_CTER"/>
    <property type="match status" value="1"/>
</dbReference>
<dbReference type="EMBL" id="JBDIME010000022">
    <property type="protein sequence ID" value="MEN2791960.1"/>
    <property type="molecule type" value="Genomic_DNA"/>
</dbReference>
<dbReference type="SFLD" id="SFLDG00358">
    <property type="entry name" value="Main_(cytGST)"/>
    <property type="match status" value="1"/>
</dbReference>
<feature type="domain" description="GST C-terminal" evidence="4">
    <location>
        <begin position="86"/>
        <end position="223"/>
    </location>
</feature>
<dbReference type="InterPro" id="IPR004045">
    <property type="entry name" value="Glutathione_S-Trfase_N"/>
</dbReference>
<evidence type="ECO:0000313" key="5">
    <source>
        <dbReference type="EMBL" id="MEN2791960.1"/>
    </source>
</evidence>
<dbReference type="InterPro" id="IPR010987">
    <property type="entry name" value="Glutathione-S-Trfase_C-like"/>
</dbReference>
<dbReference type="PROSITE" id="PS50404">
    <property type="entry name" value="GST_NTER"/>
    <property type="match status" value="1"/>
</dbReference>